<dbReference type="InterPro" id="IPR036412">
    <property type="entry name" value="HAD-like_sf"/>
</dbReference>
<dbReference type="RefSeq" id="WP_085139609.1">
    <property type="nucleotide sequence ID" value="NZ_LQPI01000072.1"/>
</dbReference>
<dbReference type="CDD" id="cd02612">
    <property type="entry name" value="HAD_PGPPase"/>
    <property type="match status" value="1"/>
</dbReference>
<dbReference type="PANTHER" id="PTHR10434:SF66">
    <property type="entry name" value="PHOSPHOLIPID_GLYCEROL ACYLTRANSFERASE DOMAIN-CONTAINING PROTEIN"/>
    <property type="match status" value="1"/>
</dbReference>
<dbReference type="EMBL" id="LQPI01000072">
    <property type="protein sequence ID" value="ORW16548.1"/>
    <property type="molecule type" value="Genomic_DNA"/>
</dbReference>
<dbReference type="Gene3D" id="1.20.1440.100">
    <property type="entry name" value="SG protein - dephosphorylation function"/>
    <property type="match status" value="1"/>
</dbReference>
<dbReference type="GO" id="GO:0003841">
    <property type="term" value="F:1-acylglycerol-3-phosphate O-acyltransferase activity"/>
    <property type="evidence" value="ECO:0007669"/>
    <property type="project" value="TreeGrafter"/>
</dbReference>
<dbReference type="Gene3D" id="3.40.50.1000">
    <property type="entry name" value="HAD superfamily/HAD-like"/>
    <property type="match status" value="1"/>
</dbReference>
<dbReference type="GO" id="GO:0006654">
    <property type="term" value="P:phosphatidic acid biosynthetic process"/>
    <property type="evidence" value="ECO:0007669"/>
    <property type="project" value="TreeGrafter"/>
</dbReference>
<organism evidence="9 10">
    <name type="scientific">Mycolicibacter nonchromogenicus</name>
    <name type="common">Mycobacterium nonchromogenicum</name>
    <dbReference type="NCBI Taxonomy" id="1782"/>
    <lineage>
        <taxon>Bacteria</taxon>
        <taxon>Bacillati</taxon>
        <taxon>Actinomycetota</taxon>
        <taxon>Actinomycetes</taxon>
        <taxon>Mycobacteriales</taxon>
        <taxon>Mycobacteriaceae</taxon>
        <taxon>Mycolicibacter</taxon>
    </lineage>
</organism>
<proteinExistence type="inferred from homology"/>
<gene>
    <name evidence="9" type="ORF">AWC18_17765</name>
</gene>
<dbReference type="AlphaFoldDB" id="A0A1X1YZK8"/>
<dbReference type="InterPro" id="IPR023214">
    <property type="entry name" value="HAD_sf"/>
</dbReference>
<evidence type="ECO:0000256" key="4">
    <source>
        <dbReference type="ARBA" id="ARBA00022801"/>
    </source>
</evidence>
<accession>A0A1X1YZK8</accession>
<reference evidence="9 10" key="1">
    <citation type="submission" date="2016-01" db="EMBL/GenBank/DDBJ databases">
        <title>The new phylogeny of the genus Mycobacterium.</title>
        <authorList>
            <person name="Tarcisio F."/>
            <person name="Conor M."/>
            <person name="Antonella G."/>
            <person name="Elisabetta G."/>
            <person name="Giulia F.S."/>
            <person name="Sara T."/>
            <person name="Anna F."/>
            <person name="Clotilde B."/>
            <person name="Roberto B."/>
            <person name="Veronica D.S."/>
            <person name="Fabio R."/>
            <person name="Monica P."/>
            <person name="Olivier J."/>
            <person name="Enrico T."/>
            <person name="Nicola S."/>
        </authorList>
    </citation>
    <scope>NUCLEOTIDE SEQUENCE [LARGE SCALE GENOMIC DNA]</scope>
    <source>
        <strain evidence="9 10">DSM 44164</strain>
    </source>
</reference>
<dbReference type="NCBIfam" id="TIGR01490">
    <property type="entry name" value="HAD-SF-IB-hyp1"/>
    <property type="match status" value="1"/>
</dbReference>
<dbReference type="PANTHER" id="PTHR10434">
    <property type="entry name" value="1-ACYL-SN-GLYCEROL-3-PHOSPHATE ACYLTRANSFERASE"/>
    <property type="match status" value="1"/>
</dbReference>
<dbReference type="CDD" id="cd07989">
    <property type="entry name" value="LPLAT_AGPAT-like"/>
    <property type="match status" value="1"/>
</dbReference>
<dbReference type="NCBIfam" id="TIGR01488">
    <property type="entry name" value="HAD-SF-IB"/>
    <property type="match status" value="1"/>
</dbReference>
<feature type="region of interest" description="Disordered" evidence="7">
    <location>
        <begin position="488"/>
        <end position="558"/>
    </location>
</feature>
<evidence type="ECO:0000256" key="6">
    <source>
        <dbReference type="ARBA" id="ARBA00023315"/>
    </source>
</evidence>
<evidence type="ECO:0000256" key="7">
    <source>
        <dbReference type="SAM" id="MobiDB-lite"/>
    </source>
</evidence>
<comment type="caution">
    <text evidence="9">The sequence shown here is derived from an EMBL/GenBank/DDBJ whole genome shotgun (WGS) entry which is preliminary data.</text>
</comment>
<sequence>MTDDAKSRDMRLPGTVAEIAASPPGPKIGAFFDLDGTLVAGFTAVILTRERFRSRDMGMGELFGMILAGLNHQLGRIEFEELIKTASSALRGRSLSDLDEIGERLFVQKIAKRIYPEMRAVVRAHQARGHTVVLSSSALTIQVEPVARYLGITNTLTNAFVTDENGVLTGEVVEPILWGPGKAAAVQKFAAEHDIDLQDSYFYADGDEDVALMHLVGNPRPTNPEGKMASVARKRGWPILRFSSRGSGVVGQLRNLAGLSSIVPVGAGAIGLGLLSGSRRRGVNFFTALFPQVLLGLNGVQLNVIGKENLTAARPAVFIFNHRNQVDPVITASLVRDNWVSVGKRELERDPIAGPLGKLTEMVFIDRDDAAAAVESLKQVEDRVKRGLSVVIAPEGTRVDTTGVGPFKKGPFRLAMAAGIPIVPVIIRNAEVVAARDSMSAHPGTVDVAVFPPISVEDWTVDTLPERIEEVRQLYLDTLADWPVDELPAWSPKPAAPAKKTPAKKTQAKKSPAKKAPAKKAAAKKTPAKKAAAKKAVAKKAPAKKAPAAQPTDLKGEQ</sequence>
<dbReference type="STRING" id="1782.AWC18_17765"/>
<keyword evidence="4" id="KW-0378">Hydrolase</keyword>
<keyword evidence="2 9" id="KW-0808">Transferase</keyword>
<evidence type="ECO:0000259" key="8">
    <source>
        <dbReference type="SMART" id="SM00563"/>
    </source>
</evidence>
<keyword evidence="10" id="KW-1185">Reference proteome</keyword>
<name>A0A1X1YZK8_MYCNO</name>
<keyword evidence="6" id="KW-0012">Acyltransferase</keyword>
<feature type="compositionally biased region" description="Basic residues" evidence="7">
    <location>
        <begin position="501"/>
        <end position="543"/>
    </location>
</feature>
<dbReference type="SUPFAM" id="SSF69593">
    <property type="entry name" value="Glycerol-3-phosphate (1)-acyltransferase"/>
    <property type="match status" value="1"/>
</dbReference>
<keyword evidence="5" id="KW-0460">Magnesium</keyword>
<evidence type="ECO:0000256" key="1">
    <source>
        <dbReference type="ARBA" id="ARBA00009184"/>
    </source>
</evidence>
<dbReference type="SMART" id="SM00563">
    <property type="entry name" value="PlsC"/>
    <property type="match status" value="1"/>
</dbReference>
<dbReference type="Pfam" id="PF12710">
    <property type="entry name" value="HAD"/>
    <property type="match status" value="1"/>
</dbReference>
<dbReference type="InterPro" id="IPR002123">
    <property type="entry name" value="Plipid/glycerol_acylTrfase"/>
</dbReference>
<evidence type="ECO:0000313" key="9">
    <source>
        <dbReference type="EMBL" id="ORW16548.1"/>
    </source>
</evidence>
<evidence type="ECO:0000256" key="2">
    <source>
        <dbReference type="ARBA" id="ARBA00022679"/>
    </source>
</evidence>
<comment type="similarity">
    <text evidence="1">Belongs to the HAD-like hydrolase superfamily. SerB family.</text>
</comment>
<evidence type="ECO:0000256" key="3">
    <source>
        <dbReference type="ARBA" id="ARBA00022723"/>
    </source>
</evidence>
<dbReference type="GO" id="GO:0046872">
    <property type="term" value="F:metal ion binding"/>
    <property type="evidence" value="ECO:0007669"/>
    <property type="project" value="UniProtKB-KW"/>
</dbReference>
<evidence type="ECO:0000256" key="5">
    <source>
        <dbReference type="ARBA" id="ARBA00022842"/>
    </source>
</evidence>
<keyword evidence="3" id="KW-0479">Metal-binding</keyword>
<dbReference type="Pfam" id="PF01553">
    <property type="entry name" value="Acyltransferase"/>
    <property type="match status" value="1"/>
</dbReference>
<evidence type="ECO:0000313" key="10">
    <source>
        <dbReference type="Proteomes" id="UP000193108"/>
    </source>
</evidence>
<dbReference type="GO" id="GO:0016787">
    <property type="term" value="F:hydrolase activity"/>
    <property type="evidence" value="ECO:0007669"/>
    <property type="project" value="UniProtKB-KW"/>
</dbReference>
<dbReference type="InterPro" id="IPR006385">
    <property type="entry name" value="HAD_hydro_SerB1"/>
</dbReference>
<dbReference type="SUPFAM" id="SSF56784">
    <property type="entry name" value="HAD-like"/>
    <property type="match status" value="1"/>
</dbReference>
<dbReference type="Proteomes" id="UP000193108">
    <property type="component" value="Unassembled WGS sequence"/>
</dbReference>
<protein>
    <submittedName>
        <fullName evidence="9">Transferase</fullName>
    </submittedName>
</protein>
<feature type="domain" description="Phospholipid/glycerol acyltransferase" evidence="8">
    <location>
        <begin position="316"/>
        <end position="430"/>
    </location>
</feature>
<dbReference type="FunFam" id="3.40.50.1000:FF:000025">
    <property type="entry name" value="HAD hydrolase, family IB"/>
    <property type="match status" value="1"/>
</dbReference>